<proteinExistence type="predicted"/>
<evidence type="ECO:0000313" key="2">
    <source>
        <dbReference type="EMBL" id="MTF40110.1"/>
    </source>
</evidence>
<feature type="region of interest" description="Disordered" evidence="1">
    <location>
        <begin position="67"/>
        <end position="93"/>
    </location>
</feature>
<sequence>MAQIKKIGSNGQISLGKEFAGQNVLIDNPEYGIWTIKIGTFIPHNEQWLLEKDNATKLDEALDWASNNQPTSTDLTELENSISSHFNSNNDNN</sequence>
<evidence type="ECO:0000256" key="1">
    <source>
        <dbReference type="SAM" id="MobiDB-lite"/>
    </source>
</evidence>
<organism evidence="2 3">
    <name type="scientific">Cyanobacterium aponinum 0216</name>
    <dbReference type="NCBI Taxonomy" id="2676140"/>
    <lineage>
        <taxon>Bacteria</taxon>
        <taxon>Bacillati</taxon>
        <taxon>Cyanobacteriota</taxon>
        <taxon>Cyanophyceae</taxon>
        <taxon>Oscillatoriophycideae</taxon>
        <taxon>Chroococcales</taxon>
        <taxon>Geminocystaceae</taxon>
        <taxon>Cyanobacterium</taxon>
    </lineage>
</organism>
<name>A0A844GVG6_9CHRO</name>
<dbReference type="EMBL" id="WMIA01000021">
    <property type="protein sequence ID" value="MTF40110.1"/>
    <property type="molecule type" value="Genomic_DNA"/>
</dbReference>
<reference evidence="2 3" key="1">
    <citation type="submission" date="2019-11" db="EMBL/GenBank/DDBJ databases">
        <title>Isolation of a new High Light Tolerant Cyanobacteria.</title>
        <authorList>
            <person name="Dobson Z."/>
            <person name="Vaughn N."/>
            <person name="Vaughn M."/>
            <person name="Fromme P."/>
            <person name="Mazor Y."/>
        </authorList>
    </citation>
    <scope>NUCLEOTIDE SEQUENCE [LARGE SCALE GENOMIC DNA]</scope>
    <source>
        <strain evidence="2 3">0216</strain>
    </source>
</reference>
<protein>
    <submittedName>
        <fullName evidence="2">Uncharacterized protein</fullName>
    </submittedName>
</protein>
<comment type="caution">
    <text evidence="2">The sequence shown here is derived from an EMBL/GenBank/DDBJ whole genome shotgun (WGS) entry which is preliminary data.</text>
</comment>
<evidence type="ECO:0000313" key="3">
    <source>
        <dbReference type="Proteomes" id="UP000437131"/>
    </source>
</evidence>
<dbReference type="Proteomes" id="UP000437131">
    <property type="component" value="Unassembled WGS sequence"/>
</dbReference>
<dbReference type="AlphaFoldDB" id="A0A844GVG6"/>
<gene>
    <name evidence="2" type="ORF">GGC33_14405</name>
</gene>
<dbReference type="RefSeq" id="WP_015221133.1">
    <property type="nucleotide sequence ID" value="NZ_WMIA01000021.1"/>
</dbReference>
<accession>A0A844GVG6</accession>